<evidence type="ECO:0008006" key="4">
    <source>
        <dbReference type="Google" id="ProtNLM"/>
    </source>
</evidence>
<sequence length="265" mass="31352">MKNLAIVLSLFLTLLSFNTSSNASPLNEQQDALKQRAIRLWQARVEQDWNTEYGFLPNIEHNAQDQEKYASLMKKDAPYLYLSYQIGNIEISGDVAWIWTEYDVRPTQFPTYPVTHRASWEIWIKQGEAWYPVDPYSQERYPSLPPSQRVPAAEALLLQRANAYYDALEKEDIQALYNFFMPSFREKVPFDEFQQKRMFLKYLTHEIAWAQVNAQDPQIGRTMIKFTYRINDPNLTKLTPTEKTKFQEWVNIDGEWYIPGREDQE</sequence>
<evidence type="ECO:0000256" key="1">
    <source>
        <dbReference type="SAM" id="SignalP"/>
    </source>
</evidence>
<feature type="chain" id="PRO_5040856583" description="DUF4829 domain-containing protein" evidence="1">
    <location>
        <begin position="24"/>
        <end position="265"/>
    </location>
</feature>
<keyword evidence="3" id="KW-1185">Reference proteome</keyword>
<dbReference type="EMBL" id="BSDR01000001">
    <property type="protein sequence ID" value="GLI34482.1"/>
    <property type="molecule type" value="Genomic_DNA"/>
</dbReference>
<evidence type="ECO:0000313" key="3">
    <source>
        <dbReference type="Proteomes" id="UP001144372"/>
    </source>
</evidence>
<keyword evidence="1" id="KW-0732">Signal</keyword>
<organism evidence="2 3">
    <name type="scientific">Desulforhabdus amnigena</name>
    <dbReference type="NCBI Taxonomy" id="40218"/>
    <lineage>
        <taxon>Bacteria</taxon>
        <taxon>Pseudomonadati</taxon>
        <taxon>Thermodesulfobacteriota</taxon>
        <taxon>Syntrophobacteria</taxon>
        <taxon>Syntrophobacterales</taxon>
        <taxon>Syntrophobacteraceae</taxon>
        <taxon>Desulforhabdus</taxon>
    </lineage>
</organism>
<comment type="caution">
    <text evidence="2">The sequence shown here is derived from an EMBL/GenBank/DDBJ whole genome shotgun (WGS) entry which is preliminary data.</text>
</comment>
<protein>
    <recommendedName>
        <fullName evidence="4">DUF4829 domain-containing protein</fullName>
    </recommendedName>
</protein>
<proteinExistence type="predicted"/>
<dbReference type="RefSeq" id="WP_281793754.1">
    <property type="nucleotide sequence ID" value="NZ_BSDR01000001.1"/>
</dbReference>
<name>A0A9W6D5B7_9BACT</name>
<accession>A0A9W6D5B7</accession>
<reference evidence="2" key="1">
    <citation type="submission" date="2022-12" db="EMBL/GenBank/DDBJ databases">
        <title>Reference genome sequencing for broad-spectrum identification of bacterial and archaeal isolates by mass spectrometry.</title>
        <authorList>
            <person name="Sekiguchi Y."/>
            <person name="Tourlousse D.M."/>
        </authorList>
    </citation>
    <scope>NUCLEOTIDE SEQUENCE</scope>
    <source>
        <strain evidence="2">ASRB1</strain>
    </source>
</reference>
<dbReference type="AlphaFoldDB" id="A0A9W6D5B7"/>
<gene>
    <name evidence="2" type="ORF">DAMNIGENAA_19150</name>
</gene>
<evidence type="ECO:0000313" key="2">
    <source>
        <dbReference type="EMBL" id="GLI34482.1"/>
    </source>
</evidence>
<feature type="signal peptide" evidence="1">
    <location>
        <begin position="1"/>
        <end position="23"/>
    </location>
</feature>
<dbReference type="Proteomes" id="UP001144372">
    <property type="component" value="Unassembled WGS sequence"/>
</dbReference>